<dbReference type="Proteomes" id="UP000004217">
    <property type="component" value="Unassembled WGS sequence"/>
</dbReference>
<evidence type="ECO:0000313" key="13">
    <source>
        <dbReference type="Proteomes" id="UP000004217"/>
    </source>
</evidence>
<evidence type="ECO:0000256" key="5">
    <source>
        <dbReference type="ARBA" id="ARBA00022692"/>
    </source>
</evidence>
<feature type="transmembrane region" description="Helical" evidence="9">
    <location>
        <begin position="202"/>
        <end position="223"/>
    </location>
</feature>
<evidence type="ECO:0000313" key="12">
    <source>
        <dbReference type="EMBL" id="EGX57978.1"/>
    </source>
</evidence>
<dbReference type="InterPro" id="IPR035906">
    <property type="entry name" value="MetI-like_sf"/>
</dbReference>
<dbReference type="AlphaFoldDB" id="G2GER7"/>
<dbReference type="PATRIC" id="fig|700597.3.peg.3920"/>
<organism evidence="12 13">
    <name type="scientific">Streptomyces zinciresistens K42</name>
    <dbReference type="NCBI Taxonomy" id="700597"/>
    <lineage>
        <taxon>Bacteria</taxon>
        <taxon>Bacillati</taxon>
        <taxon>Actinomycetota</taxon>
        <taxon>Actinomycetes</taxon>
        <taxon>Kitasatosporales</taxon>
        <taxon>Streptomycetaceae</taxon>
        <taxon>Streptomyces</taxon>
    </lineage>
</organism>
<dbReference type="GO" id="GO:0043190">
    <property type="term" value="C:ATP-binding cassette (ABC) transporter complex"/>
    <property type="evidence" value="ECO:0007669"/>
    <property type="project" value="InterPro"/>
</dbReference>
<dbReference type="PROSITE" id="PS50928">
    <property type="entry name" value="ABC_TM1"/>
    <property type="match status" value="1"/>
</dbReference>
<evidence type="ECO:0000256" key="9">
    <source>
        <dbReference type="RuleBase" id="RU363032"/>
    </source>
</evidence>
<sequence>MDRPVRPVRRLRLARRLTPVSDATGNGTGLAPRRKGLTRRQKRSLSRGIQYVVFVAAVIAFAVAADWGRLKNQFAQGPIAREMFPDVITLALKNTVLYTVSGFAVGLVLGMVVALMRLSSVGPYRWLAGVYIEIFRGLPALLIFIFIGVAVPLAFPGTEIIGGTYGKVALALGLVAAAYMAETIRAGIQAVPKGQMEAARSLGFSPARAMVSIIIPQAFRIILPPLTNELVLLFKDSSLVLFLGVTLQERELSKFGRDLASQTANSTPILVAGLCYLLITIPLGFVVRRMEAKAQEAVK</sequence>
<dbReference type="InterPro" id="IPR000515">
    <property type="entry name" value="MetI-like"/>
</dbReference>
<feature type="compositionally biased region" description="Basic residues" evidence="10">
    <location>
        <begin position="32"/>
        <end position="41"/>
    </location>
</feature>
<dbReference type="GO" id="GO:0022857">
    <property type="term" value="F:transmembrane transporter activity"/>
    <property type="evidence" value="ECO:0007669"/>
    <property type="project" value="InterPro"/>
</dbReference>
<comment type="caution">
    <text evidence="12">The sequence shown here is derived from an EMBL/GenBank/DDBJ whole genome shotgun (WGS) entry which is preliminary data.</text>
</comment>
<evidence type="ECO:0000256" key="10">
    <source>
        <dbReference type="SAM" id="MobiDB-lite"/>
    </source>
</evidence>
<feature type="transmembrane region" description="Helical" evidence="9">
    <location>
        <begin position="160"/>
        <end position="181"/>
    </location>
</feature>
<keyword evidence="5 9" id="KW-0812">Transmembrane</keyword>
<dbReference type="CDD" id="cd06261">
    <property type="entry name" value="TM_PBP2"/>
    <property type="match status" value="1"/>
</dbReference>
<feature type="region of interest" description="Disordered" evidence="10">
    <location>
        <begin position="20"/>
        <end position="41"/>
    </location>
</feature>
<feature type="transmembrane region" description="Helical" evidence="9">
    <location>
        <begin position="130"/>
        <end position="154"/>
    </location>
</feature>
<name>G2GER7_9ACTN</name>
<protein>
    <submittedName>
        <fullName evidence="12">ABC transporter permease protein</fullName>
    </submittedName>
</protein>
<feature type="transmembrane region" description="Helical" evidence="9">
    <location>
        <begin position="269"/>
        <end position="287"/>
    </location>
</feature>
<accession>G2GER7</accession>
<dbReference type="PANTHER" id="PTHR30614:SF20">
    <property type="entry name" value="GLUTAMINE TRANSPORT SYSTEM PERMEASE PROTEIN GLNP"/>
    <property type="match status" value="1"/>
</dbReference>
<evidence type="ECO:0000256" key="4">
    <source>
        <dbReference type="ARBA" id="ARBA00022475"/>
    </source>
</evidence>
<evidence type="ECO:0000256" key="7">
    <source>
        <dbReference type="ARBA" id="ARBA00022989"/>
    </source>
</evidence>
<feature type="domain" description="ABC transmembrane type-1" evidence="11">
    <location>
        <begin position="92"/>
        <end position="287"/>
    </location>
</feature>
<keyword evidence="3 9" id="KW-0813">Transport</keyword>
<keyword evidence="8 9" id="KW-0472">Membrane</keyword>
<comment type="similarity">
    <text evidence="2">Belongs to the binding-protein-dependent transport system permease family. HisMQ subfamily.</text>
</comment>
<keyword evidence="6" id="KW-0029">Amino-acid transport</keyword>
<feature type="transmembrane region" description="Helical" evidence="9">
    <location>
        <begin position="96"/>
        <end position="118"/>
    </location>
</feature>
<dbReference type="Gene3D" id="1.10.3720.10">
    <property type="entry name" value="MetI-like"/>
    <property type="match status" value="1"/>
</dbReference>
<dbReference type="InterPro" id="IPR043429">
    <property type="entry name" value="ArtM/GltK/GlnP/TcyL/YhdX-like"/>
</dbReference>
<dbReference type="GO" id="GO:0006865">
    <property type="term" value="P:amino acid transport"/>
    <property type="evidence" value="ECO:0007669"/>
    <property type="project" value="UniProtKB-KW"/>
</dbReference>
<proteinExistence type="inferred from homology"/>
<keyword evidence="13" id="KW-1185">Reference proteome</keyword>
<dbReference type="SUPFAM" id="SSF161098">
    <property type="entry name" value="MetI-like"/>
    <property type="match status" value="1"/>
</dbReference>
<evidence type="ECO:0000259" key="11">
    <source>
        <dbReference type="PROSITE" id="PS50928"/>
    </source>
</evidence>
<evidence type="ECO:0000256" key="6">
    <source>
        <dbReference type="ARBA" id="ARBA00022970"/>
    </source>
</evidence>
<reference evidence="12 13" key="1">
    <citation type="submission" date="2011-08" db="EMBL/GenBank/DDBJ databases">
        <authorList>
            <person name="Lin Y."/>
            <person name="Hao X."/>
            <person name="Johnstone L."/>
            <person name="Miller S.J."/>
            <person name="Wei G."/>
            <person name="Rensing C."/>
        </authorList>
    </citation>
    <scope>NUCLEOTIDE SEQUENCE [LARGE SCALE GENOMIC DNA]</scope>
    <source>
        <strain evidence="12 13">K42</strain>
    </source>
</reference>
<dbReference type="PANTHER" id="PTHR30614">
    <property type="entry name" value="MEMBRANE COMPONENT OF AMINO ACID ABC TRANSPORTER"/>
    <property type="match status" value="1"/>
</dbReference>
<dbReference type="InterPro" id="IPR010065">
    <property type="entry name" value="AA_ABC_transptr_permease_3TM"/>
</dbReference>
<keyword evidence="4" id="KW-1003">Cell membrane</keyword>
<gene>
    <name evidence="12" type="ORF">SZN_20002</name>
</gene>
<keyword evidence="7 9" id="KW-1133">Transmembrane helix</keyword>
<evidence type="ECO:0000256" key="1">
    <source>
        <dbReference type="ARBA" id="ARBA00004651"/>
    </source>
</evidence>
<dbReference type="NCBIfam" id="TIGR01726">
    <property type="entry name" value="HEQRo_perm_3TM"/>
    <property type="match status" value="1"/>
</dbReference>
<evidence type="ECO:0000256" key="8">
    <source>
        <dbReference type="ARBA" id="ARBA00023136"/>
    </source>
</evidence>
<evidence type="ECO:0000256" key="2">
    <source>
        <dbReference type="ARBA" id="ARBA00010072"/>
    </source>
</evidence>
<evidence type="ECO:0000256" key="3">
    <source>
        <dbReference type="ARBA" id="ARBA00022448"/>
    </source>
</evidence>
<feature type="transmembrane region" description="Helical" evidence="9">
    <location>
        <begin position="48"/>
        <end position="65"/>
    </location>
</feature>
<comment type="subcellular location">
    <subcellularLocation>
        <location evidence="1 9">Cell membrane</location>
        <topology evidence="1 9">Multi-pass membrane protein</topology>
    </subcellularLocation>
</comment>
<dbReference type="Pfam" id="PF00528">
    <property type="entry name" value="BPD_transp_1"/>
    <property type="match status" value="1"/>
</dbReference>
<dbReference type="EMBL" id="AGBF01000071">
    <property type="protein sequence ID" value="EGX57978.1"/>
    <property type="molecule type" value="Genomic_DNA"/>
</dbReference>